<accession>A0AAF3EFL8</accession>
<keyword evidence="3" id="KW-0804">Transcription</keyword>
<name>A0AAF3EFL8_9BILA</name>
<evidence type="ECO:0000256" key="2">
    <source>
        <dbReference type="ARBA" id="ARBA00010059"/>
    </source>
</evidence>
<dbReference type="SUPFAM" id="SSF47396">
    <property type="entry name" value="Transcription factor IIA (TFIIA), alpha-helical domain"/>
    <property type="match status" value="1"/>
</dbReference>
<dbReference type="SMART" id="SM01371">
    <property type="entry name" value="TFIIA"/>
    <property type="match status" value="1"/>
</dbReference>
<comment type="subcellular location">
    <subcellularLocation>
        <location evidence="1">Nucleus</location>
    </subcellularLocation>
</comment>
<feature type="region of interest" description="Disordered" evidence="5">
    <location>
        <begin position="109"/>
        <end position="156"/>
    </location>
</feature>
<dbReference type="PANTHER" id="PTHR12694">
    <property type="entry name" value="TRANSCRIPTION INITIATION FACTOR IIA SUBUNIT 1"/>
    <property type="match status" value="1"/>
</dbReference>
<organism evidence="6 7">
    <name type="scientific">Mesorhabditis belari</name>
    <dbReference type="NCBI Taxonomy" id="2138241"/>
    <lineage>
        <taxon>Eukaryota</taxon>
        <taxon>Metazoa</taxon>
        <taxon>Ecdysozoa</taxon>
        <taxon>Nematoda</taxon>
        <taxon>Chromadorea</taxon>
        <taxon>Rhabditida</taxon>
        <taxon>Rhabditina</taxon>
        <taxon>Rhabditomorpha</taxon>
        <taxon>Rhabditoidea</taxon>
        <taxon>Rhabditidae</taxon>
        <taxon>Mesorhabditinae</taxon>
        <taxon>Mesorhabditis</taxon>
    </lineage>
</organism>
<dbReference type="WBParaSite" id="MBELARI_LOCUS12765">
    <property type="protein sequence ID" value="MBELARI_LOCUS12765"/>
    <property type="gene ID" value="MBELARI_LOCUS12765"/>
</dbReference>
<protein>
    <submittedName>
        <fullName evidence="7">Uncharacterized protein</fullName>
    </submittedName>
</protein>
<keyword evidence="6" id="KW-1185">Reference proteome</keyword>
<evidence type="ECO:0000256" key="5">
    <source>
        <dbReference type="SAM" id="MobiDB-lite"/>
    </source>
</evidence>
<proteinExistence type="inferred from homology"/>
<dbReference type="InterPro" id="IPR004855">
    <property type="entry name" value="TFIIA_asu/bsu"/>
</dbReference>
<comment type="similarity">
    <text evidence="2">Belongs to the TFIIA subunit 1 family.</text>
</comment>
<evidence type="ECO:0000256" key="1">
    <source>
        <dbReference type="ARBA" id="ARBA00004123"/>
    </source>
</evidence>
<evidence type="ECO:0000313" key="7">
    <source>
        <dbReference type="WBParaSite" id="MBELARI_LOCUS12765"/>
    </source>
</evidence>
<dbReference type="Gene3D" id="1.10.287.100">
    <property type="match status" value="1"/>
</dbReference>
<dbReference type="Proteomes" id="UP000887575">
    <property type="component" value="Unassembled WGS sequence"/>
</dbReference>
<dbReference type="SUPFAM" id="SSF50784">
    <property type="entry name" value="Transcription factor IIA (TFIIA), beta-barrel domain"/>
    <property type="match status" value="1"/>
</dbReference>
<dbReference type="AlphaFoldDB" id="A0AAF3EFL8"/>
<dbReference type="PANTHER" id="PTHR12694:SF8">
    <property type="entry name" value="TRANSCRIPTION INITIATION FACTOR IIA SUBUNIT 1"/>
    <property type="match status" value="1"/>
</dbReference>
<evidence type="ECO:0000256" key="3">
    <source>
        <dbReference type="ARBA" id="ARBA00023163"/>
    </source>
</evidence>
<sequence>MSYNIGPGQTMAEIYRRVINEVIAQMKETFLDENVDVDVLQQLKRDWENRVRDSGAVDLDGKGPIMQNLPPLRASQGQIPRSSFQQQTLYVQLPTTTKRLHQLDGNIMTDSSSEDEEIENDDPLHHITEKGDDDGEQEGQVNEEPPLNSDDDQSDDEDIETLFAAENVVVCQFEKVGRNRQNWKFNLKDGIMHINGRDYCFQKCTGEAEW</sequence>
<keyword evidence="4" id="KW-0539">Nucleus</keyword>
<evidence type="ECO:0000256" key="4">
    <source>
        <dbReference type="ARBA" id="ARBA00023242"/>
    </source>
</evidence>
<dbReference type="CDD" id="cd07976">
    <property type="entry name" value="TFIIA_alpha_beta_like"/>
    <property type="match status" value="1"/>
</dbReference>
<dbReference type="GO" id="GO:0005672">
    <property type="term" value="C:transcription factor TFIIA complex"/>
    <property type="evidence" value="ECO:0007669"/>
    <property type="project" value="InterPro"/>
</dbReference>
<evidence type="ECO:0000313" key="6">
    <source>
        <dbReference type="Proteomes" id="UP000887575"/>
    </source>
</evidence>
<dbReference type="InterPro" id="IPR009088">
    <property type="entry name" value="TFIIA_b-brl"/>
</dbReference>
<dbReference type="Gene3D" id="2.30.18.10">
    <property type="entry name" value="Transcription factor IIA (TFIIA), beta-barrel domain"/>
    <property type="match status" value="1"/>
</dbReference>
<feature type="compositionally biased region" description="Acidic residues" evidence="5">
    <location>
        <begin position="112"/>
        <end position="121"/>
    </location>
</feature>
<reference evidence="7" key="1">
    <citation type="submission" date="2024-02" db="UniProtKB">
        <authorList>
            <consortium name="WormBaseParasite"/>
        </authorList>
    </citation>
    <scope>IDENTIFICATION</scope>
</reference>
<dbReference type="GO" id="GO:0006367">
    <property type="term" value="P:transcription initiation at RNA polymerase II promoter"/>
    <property type="evidence" value="ECO:0007669"/>
    <property type="project" value="InterPro"/>
</dbReference>
<dbReference type="FunFam" id="2.30.18.10:FF:000008">
    <property type="entry name" value="Transcription factor TFIIA complex large subunit"/>
    <property type="match status" value="1"/>
</dbReference>
<dbReference type="Pfam" id="PF03153">
    <property type="entry name" value="TFIIA"/>
    <property type="match status" value="2"/>
</dbReference>